<accession>W1NWW3</accession>
<dbReference type="HOGENOM" id="CLU_2797360_0_0_1"/>
<sequence>MPQWHAKFYEISAASPLYAADLVKKVMAIPSHPEGFKRRDYRSSPSKNMPLKSLLFQHGECLTMHKSA</sequence>
<dbReference type="Proteomes" id="UP000017836">
    <property type="component" value="Unassembled WGS sequence"/>
</dbReference>
<gene>
    <name evidence="1" type="ORF">AMTR_s00098p00070780</name>
</gene>
<dbReference type="AlphaFoldDB" id="W1NWW3"/>
<organism evidence="1 2">
    <name type="scientific">Amborella trichopoda</name>
    <dbReference type="NCBI Taxonomy" id="13333"/>
    <lineage>
        <taxon>Eukaryota</taxon>
        <taxon>Viridiplantae</taxon>
        <taxon>Streptophyta</taxon>
        <taxon>Embryophyta</taxon>
        <taxon>Tracheophyta</taxon>
        <taxon>Spermatophyta</taxon>
        <taxon>Magnoliopsida</taxon>
        <taxon>Amborellales</taxon>
        <taxon>Amborellaceae</taxon>
        <taxon>Amborella</taxon>
    </lineage>
</organism>
<evidence type="ECO:0000313" key="1">
    <source>
        <dbReference type="EMBL" id="ERM99823.1"/>
    </source>
</evidence>
<evidence type="ECO:0000313" key="2">
    <source>
        <dbReference type="Proteomes" id="UP000017836"/>
    </source>
</evidence>
<keyword evidence="2" id="KW-1185">Reference proteome</keyword>
<name>W1NWW3_AMBTC</name>
<proteinExistence type="predicted"/>
<protein>
    <submittedName>
        <fullName evidence="1">Uncharacterized protein</fullName>
    </submittedName>
</protein>
<dbReference type="Gramene" id="ERM99823">
    <property type="protein sequence ID" value="ERM99823"/>
    <property type="gene ID" value="AMTR_s00098p00070780"/>
</dbReference>
<dbReference type="EMBL" id="KI394979">
    <property type="protein sequence ID" value="ERM99823.1"/>
    <property type="molecule type" value="Genomic_DNA"/>
</dbReference>
<reference evidence="2" key="1">
    <citation type="journal article" date="2013" name="Science">
        <title>The Amborella genome and the evolution of flowering plants.</title>
        <authorList>
            <consortium name="Amborella Genome Project"/>
        </authorList>
    </citation>
    <scope>NUCLEOTIDE SEQUENCE [LARGE SCALE GENOMIC DNA]</scope>
</reference>